<protein>
    <submittedName>
        <fullName evidence="1">Uncharacterized protein</fullName>
    </submittedName>
</protein>
<dbReference type="EMBL" id="CP000463">
    <property type="protein sequence ID" value="ABJ05248.1"/>
    <property type="molecule type" value="Genomic_DNA"/>
</dbReference>
<organism evidence="1">
    <name type="scientific">Rhodopseudomonas palustris (strain BisA53)</name>
    <dbReference type="NCBI Taxonomy" id="316055"/>
    <lineage>
        <taxon>Bacteria</taxon>
        <taxon>Pseudomonadati</taxon>
        <taxon>Pseudomonadota</taxon>
        <taxon>Alphaproteobacteria</taxon>
        <taxon>Hyphomicrobiales</taxon>
        <taxon>Nitrobacteraceae</taxon>
        <taxon>Rhodopseudomonas</taxon>
    </lineage>
</organism>
<dbReference type="STRING" id="316055.RPE_1296"/>
<reference evidence="1" key="1">
    <citation type="submission" date="2006-09" db="EMBL/GenBank/DDBJ databases">
        <title>Complete sequence of Rhodopseudomonas palustris BisA53.</title>
        <authorList>
            <consortium name="US DOE Joint Genome Institute"/>
            <person name="Copeland A."/>
            <person name="Lucas S."/>
            <person name="Lapidus A."/>
            <person name="Barry K."/>
            <person name="Detter J.C."/>
            <person name="Glavina del Rio T."/>
            <person name="Hammon N."/>
            <person name="Israni S."/>
            <person name="Dalin E."/>
            <person name="Tice H."/>
            <person name="Pitluck S."/>
            <person name="Chain P."/>
            <person name="Malfatti S."/>
            <person name="Shin M."/>
            <person name="Vergez L."/>
            <person name="Schmutz J."/>
            <person name="Larimer F."/>
            <person name="Land M."/>
            <person name="Hauser L."/>
            <person name="Pelletier D.A."/>
            <person name="Kyrpides N."/>
            <person name="Kim E."/>
            <person name="Harwood C.S."/>
            <person name="Oda Y."/>
            <person name="Richardson P."/>
        </authorList>
    </citation>
    <scope>NUCLEOTIDE SEQUENCE [LARGE SCALE GENOMIC DNA]</scope>
    <source>
        <strain evidence="1">BisA53</strain>
    </source>
</reference>
<evidence type="ECO:0000313" key="1">
    <source>
        <dbReference type="EMBL" id="ABJ05248.1"/>
    </source>
</evidence>
<dbReference type="KEGG" id="rpe:RPE_1296"/>
<dbReference type="HOGENOM" id="CLU_2571595_0_0_5"/>
<dbReference type="OrthoDB" id="8138699at2"/>
<name>Q07S36_RHOP5</name>
<gene>
    <name evidence="1" type="ordered locus">RPE_1296</name>
</gene>
<sequence length="81" mass="8891">MSEYKSLSGTPLLLDSNKFFSGTPLLSAKKFFSGTPLLTKGFFSGTPLLLKSGTFFSGTPLILKQEGEYKSFSGYPLLLWK</sequence>
<accession>Q07S36</accession>
<proteinExistence type="predicted"/>
<dbReference type="AlphaFoldDB" id="Q07S36"/>